<reference evidence="2 3" key="1">
    <citation type="submission" date="2018-11" db="EMBL/GenBank/DDBJ databases">
        <authorList>
            <consortium name="Pathogen Informatics"/>
        </authorList>
    </citation>
    <scope>NUCLEOTIDE SEQUENCE [LARGE SCALE GENOMIC DNA]</scope>
</reference>
<gene>
    <name evidence="2" type="ORF">GPUH_LOCUS15221</name>
</gene>
<accession>A0A3P7M861</accession>
<evidence type="ECO:0000313" key="3">
    <source>
        <dbReference type="Proteomes" id="UP000271098"/>
    </source>
</evidence>
<proteinExistence type="predicted"/>
<evidence type="ECO:0000256" key="1">
    <source>
        <dbReference type="SAM" id="MobiDB-lite"/>
    </source>
</evidence>
<feature type="compositionally biased region" description="Polar residues" evidence="1">
    <location>
        <begin position="10"/>
        <end position="33"/>
    </location>
</feature>
<dbReference type="EMBL" id="UYRT01082176">
    <property type="protein sequence ID" value="VDN25595.1"/>
    <property type="molecule type" value="Genomic_DNA"/>
</dbReference>
<evidence type="ECO:0008006" key="4">
    <source>
        <dbReference type="Google" id="ProtNLM"/>
    </source>
</evidence>
<name>A0A3P7M861_9BILA</name>
<evidence type="ECO:0000313" key="2">
    <source>
        <dbReference type="EMBL" id="VDN25595.1"/>
    </source>
</evidence>
<feature type="region of interest" description="Disordered" evidence="1">
    <location>
        <begin position="81"/>
        <end position="120"/>
    </location>
</feature>
<protein>
    <recommendedName>
        <fullName evidence="4">Ig-like domain-containing protein</fullName>
    </recommendedName>
</protein>
<keyword evidence="3" id="KW-1185">Reference proteome</keyword>
<dbReference type="Proteomes" id="UP000271098">
    <property type="component" value="Unassembled WGS sequence"/>
</dbReference>
<dbReference type="AlphaFoldDB" id="A0A3P7M861"/>
<organism evidence="2 3">
    <name type="scientific">Gongylonema pulchrum</name>
    <dbReference type="NCBI Taxonomy" id="637853"/>
    <lineage>
        <taxon>Eukaryota</taxon>
        <taxon>Metazoa</taxon>
        <taxon>Ecdysozoa</taxon>
        <taxon>Nematoda</taxon>
        <taxon>Chromadorea</taxon>
        <taxon>Rhabditida</taxon>
        <taxon>Spirurina</taxon>
        <taxon>Spiruromorpha</taxon>
        <taxon>Spiruroidea</taxon>
        <taxon>Gongylonematidae</taxon>
        <taxon>Gongylonema</taxon>
    </lineage>
</organism>
<sequence length="149" mass="16761">MKIGNGERLLSNTPATFQSRKTGSKSTVRATLNNGTALPPRRYFFLYDETKGNFSMVVTPINYAEDTGIWQCHVTIQKQGKMQSMTSRNRIKNRPQKQTDDSGVTADNSGLKMPSTDSEMKTVRPSLPFMAFTRNEQSTIEIARYATKL</sequence>
<feature type="region of interest" description="Disordered" evidence="1">
    <location>
        <begin position="1"/>
        <end position="33"/>
    </location>
</feature>